<protein>
    <recommendedName>
        <fullName evidence="3">GTP cyclohydrolase I</fullName>
        <ecNumber evidence="3">3.5.4.16</ecNumber>
    </recommendedName>
</protein>
<sequence>HHFQTIYGKCHVSYIPAANGFVIGLSKLNRVVNFFARRPQVQERLTEQVFRALQLILGTDNVAVYMECDHFCVKARGVEDVNSSMVTSRLGGAYFDIPEARSEFMSIVHSHD</sequence>
<dbReference type="GO" id="GO:0046654">
    <property type="term" value="P:tetrahydrofolate biosynthetic process"/>
    <property type="evidence" value="ECO:0007669"/>
    <property type="project" value="InterPro"/>
</dbReference>
<comment type="catalytic activity">
    <reaction evidence="1">
        <text>GTP + H2O = 7,8-dihydroneopterin 3'-triphosphate + formate + H(+)</text>
        <dbReference type="Rhea" id="RHEA:17473"/>
        <dbReference type="ChEBI" id="CHEBI:15377"/>
        <dbReference type="ChEBI" id="CHEBI:15378"/>
        <dbReference type="ChEBI" id="CHEBI:15740"/>
        <dbReference type="ChEBI" id="CHEBI:37565"/>
        <dbReference type="ChEBI" id="CHEBI:58462"/>
        <dbReference type="EC" id="3.5.4.16"/>
    </reaction>
</comment>
<dbReference type="GO" id="GO:0008270">
    <property type="term" value="F:zinc ion binding"/>
    <property type="evidence" value="ECO:0007669"/>
    <property type="project" value="TreeGrafter"/>
</dbReference>
<evidence type="ECO:0000313" key="6">
    <source>
        <dbReference type="EMBL" id="SVB19451.1"/>
    </source>
</evidence>
<dbReference type="AlphaFoldDB" id="A0A382C129"/>
<accession>A0A382C129</accession>
<keyword evidence="4" id="KW-0378">Hydrolase</keyword>
<evidence type="ECO:0000256" key="4">
    <source>
        <dbReference type="ARBA" id="ARBA00022801"/>
    </source>
</evidence>
<dbReference type="GO" id="GO:0005525">
    <property type="term" value="F:GTP binding"/>
    <property type="evidence" value="ECO:0007669"/>
    <property type="project" value="TreeGrafter"/>
</dbReference>
<dbReference type="FunFam" id="3.30.1130.10:FF:000001">
    <property type="entry name" value="GTP cyclohydrolase 1"/>
    <property type="match status" value="1"/>
</dbReference>
<feature type="domain" description="GTP cyclohydrolase I" evidence="5">
    <location>
        <begin position="1"/>
        <end position="108"/>
    </location>
</feature>
<feature type="non-terminal residue" evidence="6">
    <location>
        <position position="1"/>
    </location>
</feature>
<dbReference type="InterPro" id="IPR043133">
    <property type="entry name" value="GTP-CH-I_C/QueF"/>
</dbReference>
<comment type="pathway">
    <text evidence="2">Cofactor biosynthesis; 7,8-dihydroneopterin triphosphate biosynthesis; 7,8-dihydroneopterin triphosphate from GTP: step 1/1.</text>
</comment>
<proteinExistence type="predicted"/>
<evidence type="ECO:0000256" key="3">
    <source>
        <dbReference type="ARBA" id="ARBA00012715"/>
    </source>
</evidence>
<dbReference type="Pfam" id="PF01227">
    <property type="entry name" value="GTP_cyclohydroI"/>
    <property type="match status" value="1"/>
</dbReference>
<reference evidence="6" key="1">
    <citation type="submission" date="2018-05" db="EMBL/GenBank/DDBJ databases">
        <authorList>
            <person name="Lanie J.A."/>
            <person name="Ng W.-L."/>
            <person name="Kazmierczak K.M."/>
            <person name="Andrzejewski T.M."/>
            <person name="Davidsen T.M."/>
            <person name="Wayne K.J."/>
            <person name="Tettelin H."/>
            <person name="Glass J.I."/>
            <person name="Rusch D."/>
            <person name="Podicherti R."/>
            <person name="Tsui H.-C.T."/>
            <person name="Winkler M.E."/>
        </authorList>
    </citation>
    <scope>NUCLEOTIDE SEQUENCE</scope>
</reference>
<dbReference type="InterPro" id="IPR018234">
    <property type="entry name" value="GTP_CycHdrlase_I_CS"/>
</dbReference>
<dbReference type="GO" id="GO:0005737">
    <property type="term" value="C:cytoplasm"/>
    <property type="evidence" value="ECO:0007669"/>
    <property type="project" value="TreeGrafter"/>
</dbReference>
<dbReference type="PANTHER" id="PTHR11109:SF7">
    <property type="entry name" value="GTP CYCLOHYDROLASE 1"/>
    <property type="match status" value="1"/>
</dbReference>
<evidence type="ECO:0000256" key="2">
    <source>
        <dbReference type="ARBA" id="ARBA00005080"/>
    </source>
</evidence>
<dbReference type="InterPro" id="IPR020602">
    <property type="entry name" value="GTP_CycHdrlase_I_dom"/>
</dbReference>
<dbReference type="EMBL" id="UINC01032194">
    <property type="protein sequence ID" value="SVB19451.1"/>
    <property type="molecule type" value="Genomic_DNA"/>
</dbReference>
<dbReference type="PANTHER" id="PTHR11109">
    <property type="entry name" value="GTP CYCLOHYDROLASE I"/>
    <property type="match status" value="1"/>
</dbReference>
<dbReference type="GO" id="GO:0003934">
    <property type="term" value="F:GTP cyclohydrolase I activity"/>
    <property type="evidence" value="ECO:0007669"/>
    <property type="project" value="UniProtKB-EC"/>
</dbReference>
<dbReference type="EC" id="3.5.4.16" evidence="3"/>
<dbReference type="InterPro" id="IPR001474">
    <property type="entry name" value="GTP_CycHdrlase_I"/>
</dbReference>
<dbReference type="Gene3D" id="3.30.1130.10">
    <property type="match status" value="1"/>
</dbReference>
<dbReference type="PROSITE" id="PS00860">
    <property type="entry name" value="GTP_CYCLOHYDROL_1_2"/>
    <property type="match status" value="1"/>
</dbReference>
<name>A0A382C129_9ZZZZ</name>
<evidence type="ECO:0000259" key="5">
    <source>
        <dbReference type="Pfam" id="PF01227"/>
    </source>
</evidence>
<evidence type="ECO:0000256" key="1">
    <source>
        <dbReference type="ARBA" id="ARBA00001052"/>
    </source>
</evidence>
<dbReference type="GO" id="GO:0006729">
    <property type="term" value="P:tetrahydrobiopterin biosynthetic process"/>
    <property type="evidence" value="ECO:0007669"/>
    <property type="project" value="TreeGrafter"/>
</dbReference>
<dbReference type="UniPathway" id="UPA00848">
    <property type="reaction ID" value="UER00151"/>
</dbReference>
<gene>
    <name evidence="6" type="ORF">METZ01_LOCUS172305</name>
</gene>
<dbReference type="SUPFAM" id="SSF55620">
    <property type="entry name" value="Tetrahydrobiopterin biosynthesis enzymes-like"/>
    <property type="match status" value="1"/>
</dbReference>
<organism evidence="6">
    <name type="scientific">marine metagenome</name>
    <dbReference type="NCBI Taxonomy" id="408172"/>
    <lineage>
        <taxon>unclassified sequences</taxon>
        <taxon>metagenomes</taxon>
        <taxon>ecological metagenomes</taxon>
    </lineage>
</organism>